<reference evidence="2" key="1">
    <citation type="submission" date="2021-03" db="EMBL/GenBank/DDBJ databases">
        <authorList>
            <person name="Tran Van P."/>
        </authorList>
    </citation>
    <scope>NUCLEOTIDE SEQUENCE</scope>
</reference>
<evidence type="ECO:0000313" key="3">
    <source>
        <dbReference type="Proteomes" id="UP001153148"/>
    </source>
</evidence>
<evidence type="ECO:0000313" key="2">
    <source>
        <dbReference type="EMBL" id="CAG2064046.1"/>
    </source>
</evidence>
<accession>A0ABN7PCJ2</accession>
<dbReference type="Proteomes" id="UP001153148">
    <property type="component" value="Unassembled WGS sequence"/>
</dbReference>
<organism evidence="2 3">
    <name type="scientific">Timema podura</name>
    <name type="common">Walking stick</name>
    <dbReference type="NCBI Taxonomy" id="61482"/>
    <lineage>
        <taxon>Eukaryota</taxon>
        <taxon>Metazoa</taxon>
        <taxon>Ecdysozoa</taxon>
        <taxon>Arthropoda</taxon>
        <taxon>Hexapoda</taxon>
        <taxon>Insecta</taxon>
        <taxon>Pterygota</taxon>
        <taxon>Neoptera</taxon>
        <taxon>Polyneoptera</taxon>
        <taxon>Phasmatodea</taxon>
        <taxon>Timematodea</taxon>
        <taxon>Timematoidea</taxon>
        <taxon>Timematidae</taxon>
        <taxon>Timema</taxon>
    </lineage>
</organism>
<feature type="non-terminal residue" evidence="2">
    <location>
        <position position="102"/>
    </location>
</feature>
<sequence length="102" mass="11735">MAELQTQLDDLKARCSEMEQENRMLKELRIQSSKETQDLEVEVSRLKFQLSANNQDLTNAKKLLVAQMNDDSSSIVLELKLQLETERKTNLTHSTTIKVSLK</sequence>
<proteinExistence type="predicted"/>
<dbReference type="EMBL" id="CAJPIN010031217">
    <property type="protein sequence ID" value="CAG2064046.1"/>
    <property type="molecule type" value="Genomic_DNA"/>
</dbReference>
<keyword evidence="1" id="KW-0175">Coiled coil</keyword>
<protein>
    <submittedName>
        <fullName evidence="2">Uncharacterized protein</fullName>
    </submittedName>
</protein>
<feature type="coiled-coil region" evidence="1">
    <location>
        <begin position="1"/>
        <end position="38"/>
    </location>
</feature>
<comment type="caution">
    <text evidence="2">The sequence shown here is derived from an EMBL/GenBank/DDBJ whole genome shotgun (WGS) entry which is preliminary data.</text>
</comment>
<keyword evidence="3" id="KW-1185">Reference proteome</keyword>
<gene>
    <name evidence="2" type="ORF">TPAB3V08_LOCUS10993</name>
</gene>
<name>A0ABN7PCJ2_TIMPD</name>
<evidence type="ECO:0000256" key="1">
    <source>
        <dbReference type="SAM" id="Coils"/>
    </source>
</evidence>